<dbReference type="InterPro" id="IPR046357">
    <property type="entry name" value="PPIase_dom_sf"/>
</dbReference>
<keyword evidence="3" id="KW-0997">Cell inner membrane</keyword>
<dbReference type="EMBL" id="JALJYF010000001">
    <property type="protein sequence ID" value="MCP1727079.1"/>
    <property type="molecule type" value="Genomic_DNA"/>
</dbReference>
<evidence type="ECO:0000313" key="14">
    <source>
        <dbReference type="EMBL" id="MCP1727079.1"/>
    </source>
</evidence>
<reference evidence="14 15" key="1">
    <citation type="submission" date="2022-03" db="EMBL/GenBank/DDBJ databases">
        <title>Genomic Encyclopedia of Type Strains, Phase III (KMG-III): the genomes of soil and plant-associated and newly described type strains.</title>
        <authorList>
            <person name="Whitman W."/>
        </authorList>
    </citation>
    <scope>NUCLEOTIDE SEQUENCE [LARGE SCALE GENOMIC DNA]</scope>
    <source>
        <strain evidence="14 15">BSker1</strain>
    </source>
</reference>
<feature type="transmembrane region" description="Helical" evidence="12">
    <location>
        <begin position="12"/>
        <end position="34"/>
    </location>
</feature>
<dbReference type="Proteomes" id="UP001523550">
    <property type="component" value="Unassembled WGS sequence"/>
</dbReference>
<dbReference type="PROSITE" id="PS01096">
    <property type="entry name" value="PPIC_PPIASE_1"/>
    <property type="match status" value="1"/>
</dbReference>
<dbReference type="InterPro" id="IPR023058">
    <property type="entry name" value="PPIase_PpiC_CS"/>
</dbReference>
<keyword evidence="11 14" id="KW-0413">Isomerase</keyword>
<dbReference type="PROSITE" id="PS50198">
    <property type="entry name" value="PPIC_PPIASE_2"/>
    <property type="match status" value="1"/>
</dbReference>
<gene>
    <name evidence="14" type="ORF">J2T60_001044</name>
</gene>
<evidence type="ECO:0000256" key="2">
    <source>
        <dbReference type="ARBA" id="ARBA00022475"/>
    </source>
</evidence>
<dbReference type="RefSeq" id="WP_253446393.1">
    <property type="nucleotide sequence ID" value="NZ_JALJYF010000001.1"/>
</dbReference>
<dbReference type="PANTHER" id="PTHR47529:SF1">
    <property type="entry name" value="PERIPLASMIC CHAPERONE PPID"/>
    <property type="match status" value="1"/>
</dbReference>
<evidence type="ECO:0000256" key="11">
    <source>
        <dbReference type="PROSITE-ProRule" id="PRU00278"/>
    </source>
</evidence>
<dbReference type="Pfam" id="PF00639">
    <property type="entry name" value="Rotamase"/>
    <property type="match status" value="1"/>
</dbReference>
<evidence type="ECO:0000256" key="12">
    <source>
        <dbReference type="SAM" id="Phobius"/>
    </source>
</evidence>
<dbReference type="Gene3D" id="1.10.4030.10">
    <property type="entry name" value="Porin chaperone SurA, peptide-binding domain"/>
    <property type="match status" value="1"/>
</dbReference>
<dbReference type="Gene3D" id="3.10.50.40">
    <property type="match status" value="1"/>
</dbReference>
<evidence type="ECO:0000256" key="8">
    <source>
        <dbReference type="ARBA" id="ARBA00038408"/>
    </source>
</evidence>
<dbReference type="SUPFAM" id="SSF54534">
    <property type="entry name" value="FKBP-like"/>
    <property type="match status" value="1"/>
</dbReference>
<accession>A0ABT1G6Z9</accession>
<evidence type="ECO:0000256" key="3">
    <source>
        <dbReference type="ARBA" id="ARBA00022519"/>
    </source>
</evidence>
<comment type="caution">
    <text evidence="14">The sequence shown here is derived from an EMBL/GenBank/DDBJ whole genome shotgun (WGS) entry which is preliminary data.</text>
</comment>
<dbReference type="GO" id="GO:0003755">
    <property type="term" value="F:peptidyl-prolyl cis-trans isomerase activity"/>
    <property type="evidence" value="ECO:0007669"/>
    <property type="project" value="UniProtKB-EC"/>
</dbReference>
<dbReference type="SUPFAM" id="SSF109998">
    <property type="entry name" value="Triger factor/SurA peptide-binding domain-like"/>
    <property type="match status" value="1"/>
</dbReference>
<evidence type="ECO:0000256" key="9">
    <source>
        <dbReference type="ARBA" id="ARBA00040743"/>
    </source>
</evidence>
<evidence type="ECO:0000256" key="6">
    <source>
        <dbReference type="ARBA" id="ARBA00023136"/>
    </source>
</evidence>
<keyword evidence="15" id="KW-1185">Reference proteome</keyword>
<keyword evidence="4 12" id="KW-0812">Transmembrane</keyword>
<evidence type="ECO:0000259" key="13">
    <source>
        <dbReference type="PROSITE" id="PS50198"/>
    </source>
</evidence>
<proteinExistence type="inferred from homology"/>
<comment type="subcellular location">
    <subcellularLocation>
        <location evidence="1">Cell inner membrane</location>
        <topology evidence="1">Single-pass type II membrane protein</topology>
        <orientation evidence="1">Periplasmic side</orientation>
    </subcellularLocation>
</comment>
<dbReference type="InterPro" id="IPR052029">
    <property type="entry name" value="PpiD_chaperone"/>
</dbReference>
<evidence type="ECO:0000256" key="5">
    <source>
        <dbReference type="ARBA" id="ARBA00022989"/>
    </source>
</evidence>
<protein>
    <recommendedName>
        <fullName evidence="9">Periplasmic chaperone PpiD</fullName>
    </recommendedName>
    <alternativeName>
        <fullName evidence="10">Periplasmic folding chaperone</fullName>
    </alternativeName>
</protein>
<dbReference type="InterPro" id="IPR027304">
    <property type="entry name" value="Trigger_fact/SurA_dom_sf"/>
</dbReference>
<evidence type="ECO:0000313" key="15">
    <source>
        <dbReference type="Proteomes" id="UP001523550"/>
    </source>
</evidence>
<evidence type="ECO:0000256" key="7">
    <source>
        <dbReference type="ARBA" id="ARBA00023186"/>
    </source>
</evidence>
<keyword evidence="11" id="KW-0697">Rotamase</keyword>
<evidence type="ECO:0000256" key="4">
    <source>
        <dbReference type="ARBA" id="ARBA00022692"/>
    </source>
</evidence>
<evidence type="ECO:0000256" key="10">
    <source>
        <dbReference type="ARBA" id="ARBA00042775"/>
    </source>
</evidence>
<keyword evidence="7" id="KW-0143">Chaperone</keyword>
<keyword evidence="2" id="KW-1003">Cell membrane</keyword>
<organism evidence="14 15">
    <name type="scientific">Natronospira proteinivora</name>
    <dbReference type="NCBI Taxonomy" id="1807133"/>
    <lineage>
        <taxon>Bacteria</taxon>
        <taxon>Pseudomonadati</taxon>
        <taxon>Pseudomonadota</taxon>
        <taxon>Gammaproteobacteria</taxon>
        <taxon>Natronospirales</taxon>
        <taxon>Natronospiraceae</taxon>
        <taxon>Natronospira</taxon>
    </lineage>
</organism>
<keyword evidence="5 12" id="KW-1133">Transmembrane helix</keyword>
<feature type="domain" description="PpiC" evidence="13">
    <location>
        <begin position="265"/>
        <end position="362"/>
    </location>
</feature>
<keyword evidence="6 12" id="KW-0472">Membrane</keyword>
<name>A0ABT1G6Z9_9GAMM</name>
<dbReference type="PANTHER" id="PTHR47529">
    <property type="entry name" value="PEPTIDYL-PROLYL CIS-TRANS ISOMERASE D"/>
    <property type="match status" value="1"/>
</dbReference>
<dbReference type="InterPro" id="IPR000297">
    <property type="entry name" value="PPIase_PpiC"/>
</dbReference>
<sequence>MLQSIRDNITGWIAWVVVILLSIPFALFGINSYFEGRFSDAVAQVEGEEIGNRDFQNRYQNQYQQVQQMFGEQFDPDMIDESQLRRQVLDQMIQEELLIHRAEDQRLRVSEQEVVQQIRSVEAFHEGGQFSMERYRALLRAQNMSPSELERNIERDLLGQRIQNALVNSSFVTGHEVERMAALENQRREFEELRVSLETFRDQVAVSEEEVADYYQANQDRFMTPEAVDLDYVKLSLEDVRDRMEISEDEVRAAWEQSQEEYMEDERRLSRHILLSVGEDEEAVREEIEALRERIRDGESFEELASEYSEDSVSADDGGSLGWVYQDDMVESVDEAIFELETGEVSEPIRSEFGYHLVRVDEIDTPEPLPYEEVRDEIRADLQEQEAERYYFELREEMGEAAYANPDELNVLADLLDLEIRTVEGVTRDEGQGIAENPQVRQEAFSDMVLGDRMNSDPIELDEDTLVVIRVGVHHEPEQRPLEDVADEVRSLLRDEKARNEVRSLAESLKEELDADADLQTLLDRDDTPTDALRYSERQWVSRNHEGLDSQLGQRLFRMALPDNGPRHEMIERGDGDWSLIALHSVDTDSVELAEDERRSRADDARSQLSNLEFMTYVQELRRVSDVEVMFDADDEEELFEQ</sequence>
<comment type="similarity">
    <text evidence="8">Belongs to the PpiD chaperone family.</text>
</comment>
<dbReference type="Pfam" id="PF13624">
    <property type="entry name" value="SurA_N_3"/>
    <property type="match status" value="1"/>
</dbReference>
<evidence type="ECO:0000256" key="1">
    <source>
        <dbReference type="ARBA" id="ARBA00004382"/>
    </source>
</evidence>